<protein>
    <submittedName>
        <fullName evidence="7">Rhomboid family intramembrane serine protease</fullName>
        <ecNumber evidence="7">3.4.21.-</ecNumber>
    </submittedName>
</protein>
<dbReference type="EMBL" id="JAUKTR010000001">
    <property type="protein sequence ID" value="MDO1558302.1"/>
    <property type="molecule type" value="Genomic_DNA"/>
</dbReference>
<dbReference type="RefSeq" id="WP_302108722.1">
    <property type="nucleotide sequence ID" value="NZ_JAUKTR010000001.1"/>
</dbReference>
<keyword evidence="4 5" id="KW-0472">Membrane</keyword>
<keyword evidence="7" id="KW-0378">Hydrolase</keyword>
<evidence type="ECO:0000313" key="8">
    <source>
        <dbReference type="Proteomes" id="UP001169063"/>
    </source>
</evidence>
<feature type="transmembrane region" description="Helical" evidence="5">
    <location>
        <begin position="186"/>
        <end position="206"/>
    </location>
</feature>
<keyword evidence="7" id="KW-0645">Protease</keyword>
<accession>A0ABT8SIC0</accession>
<feature type="transmembrane region" description="Helical" evidence="5">
    <location>
        <begin position="75"/>
        <end position="93"/>
    </location>
</feature>
<feature type="transmembrane region" description="Helical" evidence="5">
    <location>
        <begin position="163"/>
        <end position="180"/>
    </location>
</feature>
<evidence type="ECO:0000313" key="7">
    <source>
        <dbReference type="EMBL" id="MDO1558302.1"/>
    </source>
</evidence>
<evidence type="ECO:0000256" key="5">
    <source>
        <dbReference type="SAM" id="Phobius"/>
    </source>
</evidence>
<comment type="subcellular location">
    <subcellularLocation>
        <location evidence="1">Membrane</location>
        <topology evidence="1">Multi-pass membrane protein</topology>
    </subcellularLocation>
</comment>
<feature type="domain" description="Peptidase S54 rhomboid" evidence="6">
    <location>
        <begin position="60"/>
        <end position="202"/>
    </location>
</feature>
<sequence length="219" mass="23334">MPWIQAEPPPPPRREPMLNAPWVSTGLALALGGLFLLQLQYGDPARLDGWTLIPAAVLAGDWWRLISSILLHADWGHVVMNALGVFIFGAPVARRMGRGAGGGVGLILFFLICGVLAGVGYTLVHAGSDDRLVGASGAVFGLVGASIRLEGGDSLRRLTDRRVLGMSLAWTIANLIAGFLTPDRSIAWEAHLFGLAAGLLLIGPWLRLTPRPRLPDEAI</sequence>
<feature type="transmembrane region" description="Helical" evidence="5">
    <location>
        <begin position="132"/>
        <end position="151"/>
    </location>
</feature>
<dbReference type="EC" id="3.4.21.-" evidence="7"/>
<evidence type="ECO:0000256" key="2">
    <source>
        <dbReference type="ARBA" id="ARBA00022692"/>
    </source>
</evidence>
<gene>
    <name evidence="7" type="ORF">Q0812_02500</name>
</gene>
<reference evidence="7" key="1">
    <citation type="submission" date="2023-07" db="EMBL/GenBank/DDBJ databases">
        <title>Brevundimonas soil sp. nov., isolated from the soil of chemical plant.</title>
        <authorList>
            <person name="Wu N."/>
        </authorList>
    </citation>
    <scope>NUCLEOTIDE SEQUENCE</scope>
    <source>
        <strain evidence="7">XZ-24</strain>
    </source>
</reference>
<evidence type="ECO:0000256" key="3">
    <source>
        <dbReference type="ARBA" id="ARBA00022989"/>
    </source>
</evidence>
<dbReference type="Pfam" id="PF01694">
    <property type="entry name" value="Rhomboid"/>
    <property type="match status" value="1"/>
</dbReference>
<proteinExistence type="predicted"/>
<organism evidence="7 8">
    <name type="scientific">Peiella sedimenti</name>
    <dbReference type="NCBI Taxonomy" id="3061083"/>
    <lineage>
        <taxon>Bacteria</taxon>
        <taxon>Pseudomonadati</taxon>
        <taxon>Pseudomonadota</taxon>
        <taxon>Alphaproteobacteria</taxon>
        <taxon>Caulobacterales</taxon>
        <taxon>Caulobacteraceae</taxon>
        <taxon>Peiella</taxon>
    </lineage>
</organism>
<dbReference type="Gene3D" id="1.20.1540.10">
    <property type="entry name" value="Rhomboid-like"/>
    <property type="match status" value="1"/>
</dbReference>
<dbReference type="GO" id="GO:0008233">
    <property type="term" value="F:peptidase activity"/>
    <property type="evidence" value="ECO:0007669"/>
    <property type="project" value="UniProtKB-KW"/>
</dbReference>
<comment type="caution">
    <text evidence="7">The sequence shown here is derived from an EMBL/GenBank/DDBJ whole genome shotgun (WGS) entry which is preliminary data.</text>
</comment>
<dbReference type="PANTHER" id="PTHR43066">
    <property type="entry name" value="RHOMBOID-RELATED PROTEIN"/>
    <property type="match status" value="1"/>
</dbReference>
<name>A0ABT8SIC0_9CAUL</name>
<feature type="transmembrane region" description="Helical" evidence="5">
    <location>
        <begin position="105"/>
        <end position="126"/>
    </location>
</feature>
<feature type="transmembrane region" description="Helical" evidence="5">
    <location>
        <begin position="20"/>
        <end position="37"/>
    </location>
</feature>
<keyword evidence="8" id="KW-1185">Reference proteome</keyword>
<evidence type="ECO:0000256" key="4">
    <source>
        <dbReference type="ARBA" id="ARBA00023136"/>
    </source>
</evidence>
<dbReference type="SUPFAM" id="SSF144091">
    <property type="entry name" value="Rhomboid-like"/>
    <property type="match status" value="1"/>
</dbReference>
<dbReference type="InterPro" id="IPR035952">
    <property type="entry name" value="Rhomboid-like_sf"/>
</dbReference>
<keyword evidence="3 5" id="KW-1133">Transmembrane helix</keyword>
<evidence type="ECO:0000259" key="6">
    <source>
        <dbReference type="Pfam" id="PF01694"/>
    </source>
</evidence>
<dbReference type="InterPro" id="IPR022764">
    <property type="entry name" value="Peptidase_S54_rhomboid_dom"/>
</dbReference>
<dbReference type="Proteomes" id="UP001169063">
    <property type="component" value="Unassembled WGS sequence"/>
</dbReference>
<evidence type="ECO:0000256" key="1">
    <source>
        <dbReference type="ARBA" id="ARBA00004141"/>
    </source>
</evidence>
<dbReference type="GO" id="GO:0006508">
    <property type="term" value="P:proteolysis"/>
    <property type="evidence" value="ECO:0007669"/>
    <property type="project" value="UniProtKB-KW"/>
</dbReference>
<keyword evidence="2 5" id="KW-0812">Transmembrane</keyword>